<sequence>MSRFMSSPLPDEELTPIKGNAPRSAKEWAVKWYFLFRSKDMDYGHAMADAELKVTEVEVQGHVDDPEQKEVRMVSEVEVIPGMCDGHGILSQGCMALIIDEGSAIALLVHNVLQGAPNIIGVSQSINIMFHASAPVGTKLRIISRSVTAGGTLDTCRCEIWDNDKHKLIASGVQNQAQRSRL</sequence>
<dbReference type="Proteomes" id="UP000307440">
    <property type="component" value="Unassembled WGS sequence"/>
</dbReference>
<evidence type="ECO:0000256" key="1">
    <source>
        <dbReference type="ARBA" id="ARBA00008324"/>
    </source>
</evidence>
<keyword evidence="2" id="KW-0378">Hydrolase</keyword>
<dbReference type="OrthoDB" id="2831072at2759"/>
<dbReference type="InterPro" id="IPR006683">
    <property type="entry name" value="Thioestr_dom"/>
</dbReference>
<gene>
    <name evidence="4" type="ORF">FA15DRAFT_583394</name>
</gene>
<organism evidence="4 5">
    <name type="scientific">Coprinopsis marcescibilis</name>
    <name type="common">Agaric fungus</name>
    <name type="synonym">Psathyrella marcescibilis</name>
    <dbReference type="NCBI Taxonomy" id="230819"/>
    <lineage>
        <taxon>Eukaryota</taxon>
        <taxon>Fungi</taxon>
        <taxon>Dikarya</taxon>
        <taxon>Basidiomycota</taxon>
        <taxon>Agaricomycotina</taxon>
        <taxon>Agaricomycetes</taxon>
        <taxon>Agaricomycetidae</taxon>
        <taxon>Agaricales</taxon>
        <taxon>Agaricineae</taxon>
        <taxon>Psathyrellaceae</taxon>
        <taxon>Coprinopsis</taxon>
    </lineage>
</organism>
<dbReference type="GO" id="GO:0047617">
    <property type="term" value="F:fatty acyl-CoA hydrolase activity"/>
    <property type="evidence" value="ECO:0007669"/>
    <property type="project" value="InterPro"/>
</dbReference>
<evidence type="ECO:0000259" key="3">
    <source>
        <dbReference type="Pfam" id="PF03061"/>
    </source>
</evidence>
<dbReference type="Gene3D" id="3.10.129.10">
    <property type="entry name" value="Hotdog Thioesterase"/>
    <property type="match status" value="1"/>
</dbReference>
<proteinExistence type="inferred from homology"/>
<dbReference type="AlphaFoldDB" id="A0A5C3L7G8"/>
<dbReference type="PANTHER" id="PTHR21660">
    <property type="entry name" value="THIOESTERASE SUPERFAMILY MEMBER-RELATED"/>
    <property type="match status" value="1"/>
</dbReference>
<dbReference type="PANTHER" id="PTHR21660:SF1">
    <property type="entry name" value="ACYL-COENZYME A THIOESTERASE 13"/>
    <property type="match status" value="1"/>
</dbReference>
<comment type="similarity">
    <text evidence="1">Belongs to the thioesterase PaaI family.</text>
</comment>
<keyword evidence="5" id="KW-1185">Reference proteome</keyword>
<evidence type="ECO:0000313" key="4">
    <source>
        <dbReference type="EMBL" id="TFK28959.1"/>
    </source>
</evidence>
<dbReference type="EMBL" id="ML210152">
    <property type="protein sequence ID" value="TFK28959.1"/>
    <property type="molecule type" value="Genomic_DNA"/>
</dbReference>
<feature type="domain" description="Thioesterase" evidence="3">
    <location>
        <begin position="87"/>
        <end position="167"/>
    </location>
</feature>
<reference evidence="4 5" key="1">
    <citation type="journal article" date="2019" name="Nat. Ecol. Evol.">
        <title>Megaphylogeny resolves global patterns of mushroom evolution.</title>
        <authorList>
            <person name="Varga T."/>
            <person name="Krizsan K."/>
            <person name="Foldi C."/>
            <person name="Dima B."/>
            <person name="Sanchez-Garcia M."/>
            <person name="Sanchez-Ramirez S."/>
            <person name="Szollosi G.J."/>
            <person name="Szarkandi J.G."/>
            <person name="Papp V."/>
            <person name="Albert L."/>
            <person name="Andreopoulos W."/>
            <person name="Angelini C."/>
            <person name="Antonin V."/>
            <person name="Barry K.W."/>
            <person name="Bougher N.L."/>
            <person name="Buchanan P."/>
            <person name="Buyck B."/>
            <person name="Bense V."/>
            <person name="Catcheside P."/>
            <person name="Chovatia M."/>
            <person name="Cooper J."/>
            <person name="Damon W."/>
            <person name="Desjardin D."/>
            <person name="Finy P."/>
            <person name="Geml J."/>
            <person name="Haridas S."/>
            <person name="Hughes K."/>
            <person name="Justo A."/>
            <person name="Karasinski D."/>
            <person name="Kautmanova I."/>
            <person name="Kiss B."/>
            <person name="Kocsube S."/>
            <person name="Kotiranta H."/>
            <person name="LaButti K.M."/>
            <person name="Lechner B.E."/>
            <person name="Liimatainen K."/>
            <person name="Lipzen A."/>
            <person name="Lukacs Z."/>
            <person name="Mihaltcheva S."/>
            <person name="Morgado L.N."/>
            <person name="Niskanen T."/>
            <person name="Noordeloos M.E."/>
            <person name="Ohm R.A."/>
            <person name="Ortiz-Santana B."/>
            <person name="Ovrebo C."/>
            <person name="Racz N."/>
            <person name="Riley R."/>
            <person name="Savchenko A."/>
            <person name="Shiryaev A."/>
            <person name="Soop K."/>
            <person name="Spirin V."/>
            <person name="Szebenyi C."/>
            <person name="Tomsovsky M."/>
            <person name="Tulloss R.E."/>
            <person name="Uehling J."/>
            <person name="Grigoriev I.V."/>
            <person name="Vagvolgyi C."/>
            <person name="Papp T."/>
            <person name="Martin F.M."/>
            <person name="Miettinen O."/>
            <person name="Hibbett D.S."/>
            <person name="Nagy L.G."/>
        </authorList>
    </citation>
    <scope>NUCLEOTIDE SEQUENCE [LARGE SCALE GENOMIC DNA]</scope>
    <source>
        <strain evidence="4 5">CBS 121175</strain>
    </source>
</reference>
<name>A0A5C3L7G8_COPMA</name>
<accession>A0A5C3L7G8</accession>
<evidence type="ECO:0000313" key="5">
    <source>
        <dbReference type="Proteomes" id="UP000307440"/>
    </source>
</evidence>
<dbReference type="CDD" id="cd03443">
    <property type="entry name" value="PaaI_thioesterase"/>
    <property type="match status" value="1"/>
</dbReference>
<dbReference type="SUPFAM" id="SSF54637">
    <property type="entry name" value="Thioesterase/thiol ester dehydrase-isomerase"/>
    <property type="match status" value="1"/>
</dbReference>
<protein>
    <recommendedName>
        <fullName evidence="3">Thioesterase domain-containing protein</fullName>
    </recommendedName>
</protein>
<dbReference type="InterPro" id="IPR039298">
    <property type="entry name" value="ACOT13"/>
</dbReference>
<dbReference type="InterPro" id="IPR029069">
    <property type="entry name" value="HotDog_dom_sf"/>
</dbReference>
<evidence type="ECO:0000256" key="2">
    <source>
        <dbReference type="ARBA" id="ARBA00022801"/>
    </source>
</evidence>
<dbReference type="Pfam" id="PF03061">
    <property type="entry name" value="4HBT"/>
    <property type="match status" value="1"/>
</dbReference>
<dbReference type="STRING" id="230819.A0A5C3L7G8"/>